<feature type="domain" description="Fibronectin type-III" evidence="3">
    <location>
        <begin position="345"/>
        <end position="448"/>
    </location>
</feature>
<gene>
    <name evidence="4" type="ORF">DILT_LOCUS4606</name>
</gene>
<dbReference type="Proteomes" id="UP000281553">
    <property type="component" value="Unassembled WGS sequence"/>
</dbReference>
<feature type="domain" description="Fibronectin type-III" evidence="3">
    <location>
        <begin position="249"/>
        <end position="344"/>
    </location>
</feature>
<dbReference type="OrthoDB" id="6258429at2759"/>
<dbReference type="Gene3D" id="2.60.40.10">
    <property type="entry name" value="Immunoglobulins"/>
    <property type="match status" value="1"/>
</dbReference>
<dbReference type="Pfam" id="PF00041">
    <property type="entry name" value="fn3"/>
    <property type="match status" value="1"/>
</dbReference>
<evidence type="ECO:0000259" key="3">
    <source>
        <dbReference type="PROSITE" id="PS50853"/>
    </source>
</evidence>
<reference evidence="4 5" key="1">
    <citation type="submission" date="2018-11" db="EMBL/GenBank/DDBJ databases">
        <authorList>
            <consortium name="Pathogen Informatics"/>
        </authorList>
    </citation>
    <scope>NUCLEOTIDE SEQUENCE [LARGE SCALE GENOMIC DNA]</scope>
</reference>
<dbReference type="InterPro" id="IPR036116">
    <property type="entry name" value="FN3_sf"/>
</dbReference>
<accession>A0A3P7KV07</accession>
<dbReference type="InterPro" id="IPR003961">
    <property type="entry name" value="FN3_dom"/>
</dbReference>
<dbReference type="InterPro" id="IPR050991">
    <property type="entry name" value="ECM_Regulatory_Proteins"/>
</dbReference>
<evidence type="ECO:0000313" key="5">
    <source>
        <dbReference type="Proteomes" id="UP000281553"/>
    </source>
</evidence>
<proteinExistence type="predicted"/>
<dbReference type="PANTHER" id="PTHR46708">
    <property type="entry name" value="TENASCIN"/>
    <property type="match status" value="1"/>
</dbReference>
<name>A0A3P7KV07_DIBLA</name>
<evidence type="ECO:0000256" key="1">
    <source>
        <dbReference type="ARBA" id="ARBA00022737"/>
    </source>
</evidence>
<dbReference type="EMBL" id="UYRU01045768">
    <property type="protein sequence ID" value="VDN08775.1"/>
    <property type="molecule type" value="Genomic_DNA"/>
</dbReference>
<dbReference type="PANTHER" id="PTHR46708:SF2">
    <property type="entry name" value="FIBRONECTIN TYPE-III DOMAIN-CONTAINING PROTEIN"/>
    <property type="match status" value="1"/>
</dbReference>
<keyword evidence="2" id="KW-0732">Signal</keyword>
<sequence>MILASSHLRLLYAFGLLLLWPVHSALATTLLQPDITWPDVRDLEVIPDPTLFVALRVQWRTQPRDSLRYFEVTVRCTDSDRNDTKSSTTEAKVEYSFNLCRTTYVVEAFLQTAFNEKGMRVARTMSASGSPNAVQPPTNAKATLFVNPDRTVSLNISFVPPPLGSAPTSGVAVENITLIITSETNSSSEICRKVLKRNESFGDANQNAGMMQVGLPPVFKLGEIYKLTMYTNDVKEKSSEAKITMPTFEPRSIASAKIKSILATTIDFEWGEPIFPIDGLQGFLLRGINSSGEATVNMQSNARMGSLSNLKPYTNYSTSITPTYSDGSNSKLTKDLGFVLTWSAAPSPPTLTSVTVSGPESIVLSWKAPETTNGILEEYDAQCYRPGSDWPSGSRRVNAQTLSTEVTRLVPNTLYECAVIASTQQISWGQGGGKTSSARSSPIGTWPGSTRYCFVTVTYHPPKTQRH</sequence>
<organism evidence="4 5">
    <name type="scientific">Dibothriocephalus latus</name>
    <name type="common">Fish tapeworm</name>
    <name type="synonym">Diphyllobothrium latum</name>
    <dbReference type="NCBI Taxonomy" id="60516"/>
    <lineage>
        <taxon>Eukaryota</taxon>
        <taxon>Metazoa</taxon>
        <taxon>Spiralia</taxon>
        <taxon>Lophotrochozoa</taxon>
        <taxon>Platyhelminthes</taxon>
        <taxon>Cestoda</taxon>
        <taxon>Eucestoda</taxon>
        <taxon>Diphyllobothriidea</taxon>
        <taxon>Diphyllobothriidae</taxon>
        <taxon>Dibothriocephalus</taxon>
    </lineage>
</organism>
<evidence type="ECO:0000256" key="2">
    <source>
        <dbReference type="SAM" id="SignalP"/>
    </source>
</evidence>
<protein>
    <recommendedName>
        <fullName evidence="3">Fibronectin type-III domain-containing protein</fullName>
    </recommendedName>
</protein>
<dbReference type="InterPro" id="IPR013783">
    <property type="entry name" value="Ig-like_fold"/>
</dbReference>
<feature type="chain" id="PRO_5018244455" description="Fibronectin type-III domain-containing protein" evidence="2">
    <location>
        <begin position="28"/>
        <end position="467"/>
    </location>
</feature>
<dbReference type="SMART" id="SM00060">
    <property type="entry name" value="FN3"/>
    <property type="match status" value="2"/>
</dbReference>
<feature type="signal peptide" evidence="2">
    <location>
        <begin position="1"/>
        <end position="27"/>
    </location>
</feature>
<evidence type="ECO:0000313" key="4">
    <source>
        <dbReference type="EMBL" id="VDN08775.1"/>
    </source>
</evidence>
<dbReference type="AlphaFoldDB" id="A0A3P7KV07"/>
<dbReference type="SUPFAM" id="SSF49265">
    <property type="entry name" value="Fibronectin type III"/>
    <property type="match status" value="1"/>
</dbReference>
<keyword evidence="1" id="KW-0677">Repeat</keyword>
<dbReference type="PROSITE" id="PS50853">
    <property type="entry name" value="FN3"/>
    <property type="match status" value="2"/>
</dbReference>
<dbReference type="CDD" id="cd00063">
    <property type="entry name" value="FN3"/>
    <property type="match status" value="1"/>
</dbReference>
<keyword evidence="5" id="KW-1185">Reference proteome</keyword>